<reference evidence="5" key="1">
    <citation type="submission" date="2018-05" db="EMBL/GenBank/DDBJ databases">
        <authorList>
            <person name="Lanie J.A."/>
            <person name="Ng W.-L."/>
            <person name="Kazmierczak K.M."/>
            <person name="Andrzejewski T.M."/>
            <person name="Davidsen T.M."/>
            <person name="Wayne K.J."/>
            <person name="Tettelin H."/>
            <person name="Glass J.I."/>
            <person name="Rusch D."/>
            <person name="Podicherti R."/>
            <person name="Tsui H.-C.T."/>
            <person name="Winkler M.E."/>
        </authorList>
    </citation>
    <scope>NUCLEOTIDE SEQUENCE</scope>
</reference>
<keyword evidence="3" id="KW-0378">Hydrolase</keyword>
<evidence type="ECO:0000256" key="4">
    <source>
        <dbReference type="ARBA" id="ARBA00023268"/>
    </source>
</evidence>
<dbReference type="NCBIfam" id="NF002049">
    <property type="entry name" value="PRK00881.1"/>
    <property type="match status" value="1"/>
</dbReference>
<keyword evidence="1" id="KW-0808">Transferase</keyword>
<dbReference type="AlphaFoldDB" id="A0A381R422"/>
<name>A0A381R422_9ZZZZ</name>
<dbReference type="InterPro" id="IPR016193">
    <property type="entry name" value="Cytidine_deaminase-like"/>
</dbReference>
<dbReference type="PANTHER" id="PTHR11692">
    <property type="entry name" value="BIFUNCTIONAL PURINE BIOSYNTHESIS PROTEIN PURH"/>
    <property type="match status" value="1"/>
</dbReference>
<accession>A0A381R422</accession>
<dbReference type="Gene3D" id="3.40.50.1380">
    <property type="entry name" value="Methylglyoxal synthase-like domain"/>
    <property type="match status" value="1"/>
</dbReference>
<proteinExistence type="predicted"/>
<dbReference type="InterPro" id="IPR002695">
    <property type="entry name" value="PurH-like"/>
</dbReference>
<dbReference type="FunFam" id="3.40.140.20:FF:000001">
    <property type="entry name" value="Bifunctional purine biosynthesis protein PurH"/>
    <property type="match status" value="1"/>
</dbReference>
<dbReference type="InterPro" id="IPR036914">
    <property type="entry name" value="MGS-like_dom_sf"/>
</dbReference>
<evidence type="ECO:0000313" key="5">
    <source>
        <dbReference type="EMBL" id="SUZ84577.1"/>
    </source>
</evidence>
<dbReference type="GO" id="GO:0003937">
    <property type="term" value="F:IMP cyclohydrolase activity"/>
    <property type="evidence" value="ECO:0007669"/>
    <property type="project" value="InterPro"/>
</dbReference>
<dbReference type="GO" id="GO:0004643">
    <property type="term" value="F:phosphoribosylaminoimidazolecarboxamide formyltransferase activity"/>
    <property type="evidence" value="ECO:0007669"/>
    <property type="project" value="InterPro"/>
</dbReference>
<dbReference type="Pfam" id="PF01808">
    <property type="entry name" value="AICARFT_IMPCHas"/>
    <property type="match status" value="1"/>
</dbReference>
<dbReference type="SUPFAM" id="SSF52335">
    <property type="entry name" value="Methylglyoxal synthase-like"/>
    <property type="match status" value="1"/>
</dbReference>
<protein>
    <submittedName>
        <fullName evidence="5">Uncharacterized protein</fullName>
    </submittedName>
</protein>
<dbReference type="Gene3D" id="3.40.140.20">
    <property type="match status" value="2"/>
</dbReference>
<sequence length="424" mass="46254">MHPKIAGGILGQRDIHKKEAKTNKIGWIDLVVCNLYPFEAVAKNPKASLEEKIENIDVGGPTMIRSAAKNNKWVSVVVDPKDYKNIQRSIGGGGVGEKDRLRLAGKAFDHCASYDRAISTELEEAALHLRYGENPHQKAFVLKEKHRSFGLPQAKQIQGKEMSYNNFLDGEAALLCLHEFKEPSCVIVKHGSPCGLGSGKTPEAAFLNALKVDPLSAFGGVVAMNKRCDLSTAKELNKIFFEIIIAPSFDSGALSLFSKKKNLRVLSLGKYKPKKSFGKEIAGGWVIQETDLSKISASKLKTVTKKAPTKAQLSALALAWKTVKHTKSNAVVVAYNKKIISISGGQTSRVDAVKYALTKTKVPTGAVLASDAFFPFRDSVDLMAKYKIKSIIQPGGSIKDKEVIMACDKYGISMVFTGTRVFKH</sequence>
<organism evidence="5">
    <name type="scientific">marine metagenome</name>
    <dbReference type="NCBI Taxonomy" id="408172"/>
    <lineage>
        <taxon>unclassified sequences</taxon>
        <taxon>metagenomes</taxon>
        <taxon>ecological metagenomes</taxon>
    </lineage>
</organism>
<dbReference type="GO" id="GO:0006189">
    <property type="term" value="P:'de novo' IMP biosynthetic process"/>
    <property type="evidence" value="ECO:0007669"/>
    <property type="project" value="UniProtKB-UniPathway"/>
</dbReference>
<gene>
    <name evidence="5" type="ORF">METZ01_LOCUS37431</name>
</gene>
<dbReference type="UniPathway" id="UPA00074">
    <property type="reaction ID" value="UER00133"/>
</dbReference>
<dbReference type="EMBL" id="UINC01001597">
    <property type="protein sequence ID" value="SUZ84577.1"/>
    <property type="molecule type" value="Genomic_DNA"/>
</dbReference>
<evidence type="ECO:0000256" key="2">
    <source>
        <dbReference type="ARBA" id="ARBA00022755"/>
    </source>
</evidence>
<dbReference type="PANTHER" id="PTHR11692:SF0">
    <property type="entry name" value="BIFUNCTIONAL PURINE BIOSYNTHESIS PROTEIN ATIC"/>
    <property type="match status" value="1"/>
</dbReference>
<dbReference type="SUPFAM" id="SSF53927">
    <property type="entry name" value="Cytidine deaminase-like"/>
    <property type="match status" value="1"/>
</dbReference>
<dbReference type="GO" id="GO:0005829">
    <property type="term" value="C:cytosol"/>
    <property type="evidence" value="ECO:0007669"/>
    <property type="project" value="TreeGrafter"/>
</dbReference>
<dbReference type="CDD" id="cd01421">
    <property type="entry name" value="IMPCH"/>
    <property type="match status" value="1"/>
</dbReference>
<dbReference type="PIRSF" id="PIRSF000414">
    <property type="entry name" value="AICARFT_IMPCHas"/>
    <property type="match status" value="1"/>
</dbReference>
<keyword evidence="2" id="KW-0658">Purine biosynthesis</keyword>
<evidence type="ECO:0000256" key="3">
    <source>
        <dbReference type="ARBA" id="ARBA00022801"/>
    </source>
</evidence>
<dbReference type="InterPro" id="IPR024051">
    <property type="entry name" value="AICAR_Tfase_dup_dom_sf"/>
</dbReference>
<keyword evidence="4" id="KW-0511">Multifunctional enzyme</keyword>
<evidence type="ECO:0000256" key="1">
    <source>
        <dbReference type="ARBA" id="ARBA00022679"/>
    </source>
</evidence>
<dbReference type="SMART" id="SM00798">
    <property type="entry name" value="AICARFT_IMPCHas"/>
    <property type="match status" value="1"/>
</dbReference>